<dbReference type="InterPro" id="IPR027417">
    <property type="entry name" value="P-loop_NTPase"/>
</dbReference>
<dbReference type="KEGG" id="tes:BW730_13520"/>
<protein>
    <recommendedName>
        <fullName evidence="3">Nuclease SbcCD subunit C</fullName>
    </recommendedName>
</protein>
<comment type="similarity">
    <text evidence="1">Belongs to the SMC family. SbcC subfamily.</text>
</comment>
<dbReference type="RefSeq" id="WP_077686702.1">
    <property type="nucleotide sequence ID" value="NZ_CP019606.1"/>
</dbReference>
<evidence type="ECO:0000313" key="6">
    <source>
        <dbReference type="EMBL" id="AQP48370.1"/>
    </source>
</evidence>
<dbReference type="GO" id="GO:0016887">
    <property type="term" value="F:ATP hydrolysis activity"/>
    <property type="evidence" value="ECO:0007669"/>
    <property type="project" value="InterPro"/>
</dbReference>
<organism evidence="6 7">
    <name type="scientific">Tessaracoccus aquimaris</name>
    <dbReference type="NCBI Taxonomy" id="1332264"/>
    <lineage>
        <taxon>Bacteria</taxon>
        <taxon>Bacillati</taxon>
        <taxon>Actinomycetota</taxon>
        <taxon>Actinomycetes</taxon>
        <taxon>Propionibacteriales</taxon>
        <taxon>Propionibacteriaceae</taxon>
        <taxon>Tessaracoccus</taxon>
    </lineage>
</organism>
<evidence type="ECO:0000256" key="2">
    <source>
        <dbReference type="ARBA" id="ARBA00011322"/>
    </source>
</evidence>
<dbReference type="EMBL" id="CP019606">
    <property type="protein sequence ID" value="AQP48370.1"/>
    <property type="molecule type" value="Genomic_DNA"/>
</dbReference>
<feature type="domain" description="Rad50/SbcC-type AAA" evidence="5">
    <location>
        <begin position="5"/>
        <end position="181"/>
    </location>
</feature>
<evidence type="ECO:0000259" key="5">
    <source>
        <dbReference type="Pfam" id="PF13476"/>
    </source>
</evidence>
<dbReference type="Proteomes" id="UP000188145">
    <property type="component" value="Chromosome"/>
</dbReference>
<dbReference type="GO" id="GO:0006302">
    <property type="term" value="P:double-strand break repair"/>
    <property type="evidence" value="ECO:0007669"/>
    <property type="project" value="InterPro"/>
</dbReference>
<dbReference type="Pfam" id="PF13476">
    <property type="entry name" value="AAA_23"/>
    <property type="match status" value="1"/>
</dbReference>
<evidence type="ECO:0000256" key="3">
    <source>
        <dbReference type="ARBA" id="ARBA00013368"/>
    </source>
</evidence>
<comment type="subunit">
    <text evidence="2">Heterodimer of SbcC and SbcD.</text>
</comment>
<evidence type="ECO:0000256" key="4">
    <source>
        <dbReference type="SAM" id="Coils"/>
    </source>
</evidence>
<sequence length="1097" mass="114458">MRPVRLEMNGFASFRTETTVDFDGADYFALVGPTGAGKSTVIDAMVFALYGSAPRWGRATAIQYALAPTATSATVRLVFDVGAERYQVAREVRRVGQSIQQRSAVLERFDDPAKTAATSDEVDVVASEVRDVTPAVEELLGLSFDDFTKAVVLPQGRFAEFLNATVGERQDILLKLLGAHQYDIVMRAAGSRRAAANSDVLTAEARIGDLGGATQEAIDEARARVEDFRLLDDRITALQASLDGARSTAHKASDALTSAAADVTRLSAVRIPDGLTGLAARSTQVRAEAERLTSEATAAEATYGEARAALEAGGNRSQLERLRDQWVELATLTATLPDLQTQSAEAQSRATEAAVARSAAEAAWSEAFAAEAEAGQALAAAGSAVQAAEDRRARIAAVEAPDGLDDLAQRLDAASDAVRAAGDAFDAAESAEDDAREALRTAGEPVDLSQTIARCDAAIAASARVDDLTARAGAAGIALGDTHVMAQAAEADLTAARARNDEARVLVTAAGLRAGLKVGHDCPVCTVPVATLPDPIDAGEADAAAGLLRQADLAARTAREAVTRAESEVAALSRTLAEARAQLANLTPSGTDPAEARADAVAGLAKVDAARARLEAAQADRSTARASLEDTKRRAATLDEERKAALTALREARSALLPLGSPVAESDSVQDSWRELTSWASGALTDLDATSLPRVRADHEEAGRAHSEATMALAAAKDARESASAAADGARSAVLRAESTLTRVTERGEDLRRTLDGAPPAAQVSGDLDALAALERQERSALAAFQAAGQSRNAAAQAERDLRAELSAADRLLRETRDPLVPLGAPSVDTSDLPAAWSALADWAKTATTAAEERLLAAHTASEEATKGVTEAEAAIVAAATDWGLEVATAAGVASALAAESARAADRVTNLERDLARLATLHETRAEAEERRQVAGMLAEHLSAKKFQRWLAGAALDVLVEAASSSLLELSGGQFTLAHEKGEFFVIDHADAEAKRSVRTLSGGETFQASLALALALSAELSSMSSNAAKLDSIFLDEGFGSLDPDSLEVVAVTLERLAAGDRMVGVVTHVQGLAERIPTRFVVTRTSRSSTVVREG</sequence>
<dbReference type="Gene3D" id="3.40.50.300">
    <property type="entry name" value="P-loop containing nucleotide triphosphate hydrolases"/>
    <property type="match status" value="2"/>
</dbReference>
<keyword evidence="4" id="KW-0175">Coiled coil</keyword>
<dbReference type="PANTHER" id="PTHR32114:SF2">
    <property type="entry name" value="ABC TRANSPORTER ABCH.3"/>
    <property type="match status" value="1"/>
</dbReference>
<name>A0A1Q2CQR9_9ACTN</name>
<dbReference type="OrthoDB" id="9795626at2"/>
<dbReference type="PANTHER" id="PTHR32114">
    <property type="entry name" value="ABC TRANSPORTER ABCH.3"/>
    <property type="match status" value="1"/>
</dbReference>
<dbReference type="Pfam" id="PF13558">
    <property type="entry name" value="SbcC_Walker_B"/>
    <property type="match status" value="1"/>
</dbReference>
<reference evidence="7" key="1">
    <citation type="submission" date="2017-02" db="EMBL/GenBank/DDBJ databases">
        <title>Tessaracoccus aquaemaris sp. nov., isolated from the intestine of a Korean rockfish, Sebastes schlegelii, in a marine aquaculture pond.</title>
        <authorList>
            <person name="Tak E.J."/>
            <person name="Bae J.-W."/>
        </authorList>
    </citation>
    <scope>NUCLEOTIDE SEQUENCE [LARGE SCALE GENOMIC DNA]</scope>
    <source>
        <strain evidence="7">NSG39</strain>
    </source>
</reference>
<dbReference type="SUPFAM" id="SSF52540">
    <property type="entry name" value="P-loop containing nucleoside triphosphate hydrolases"/>
    <property type="match status" value="1"/>
</dbReference>
<dbReference type="AlphaFoldDB" id="A0A1Q2CQR9"/>
<feature type="coiled-coil region" evidence="4">
    <location>
        <begin position="548"/>
        <end position="582"/>
    </location>
</feature>
<dbReference type="STRING" id="1332264.BW730_13520"/>
<evidence type="ECO:0000313" key="7">
    <source>
        <dbReference type="Proteomes" id="UP000188145"/>
    </source>
</evidence>
<accession>A0A1Q2CQR9</accession>
<evidence type="ECO:0000256" key="1">
    <source>
        <dbReference type="ARBA" id="ARBA00006930"/>
    </source>
</evidence>
<keyword evidence="7" id="KW-1185">Reference proteome</keyword>
<gene>
    <name evidence="6" type="ORF">BW730_13520</name>
</gene>
<proteinExistence type="inferred from homology"/>
<dbReference type="InterPro" id="IPR038729">
    <property type="entry name" value="Rad50/SbcC_AAA"/>
</dbReference>
<feature type="coiled-coil region" evidence="4">
    <location>
        <begin position="607"/>
        <end position="648"/>
    </location>
</feature>